<dbReference type="SMART" id="SM00093">
    <property type="entry name" value="SERPIN"/>
    <property type="match status" value="1"/>
</dbReference>
<dbReference type="GO" id="GO:0004867">
    <property type="term" value="F:serine-type endopeptidase inhibitor activity"/>
    <property type="evidence" value="ECO:0007669"/>
    <property type="project" value="InterPro"/>
</dbReference>
<dbReference type="InterPro" id="IPR036186">
    <property type="entry name" value="Serpin_sf"/>
</dbReference>
<dbReference type="InterPro" id="IPR023795">
    <property type="entry name" value="Serpin_CS"/>
</dbReference>
<feature type="signal peptide" evidence="2">
    <location>
        <begin position="1"/>
        <end position="25"/>
    </location>
</feature>
<dbReference type="Gene3D" id="2.30.39.10">
    <property type="entry name" value="Alpha-1-antitrypsin, domain 1"/>
    <property type="match status" value="1"/>
</dbReference>
<keyword evidence="2" id="KW-0732">Signal</keyword>
<dbReference type="Gene3D" id="3.30.497.10">
    <property type="entry name" value="Antithrombin, subunit I, domain 2"/>
    <property type="match status" value="1"/>
</dbReference>
<sequence>MLSVHSFLPVCVLVLLALHFWPVFPQEPTASSPPQWAADKVGDISWTLGLQLYRALRTDGVQNPLFSPLLLASSLGAMGGGAGKATARQFQEVLNASALPLRGQWEALSKMLKSAHGANGTAFILRSSSAVFTKQAQVLDTQFLKELQTQLLLEHVALGPGDSQADLDALLTWAKGGIGSAKVEPLIGEIEVKSGALVLTNALHFRGLWDRGFEDDNEDTRTFLGTKYTKVPMIHRAGVYRHYEDIANMVQILELGLWGGKASLVLLLPFHVEPLNRLDRILNLKLLGGWLKQMTNESMSVSLPRTTLTSTLDLQKHLSALGLKDAWDKEVADFSGVTGLAAGQEKLHLGGVLHWASLELSPEGGGETGDENVGKPKLFYADHSFIILVKDTETGALLLVGALDQAQGPALHDEL</sequence>
<evidence type="ECO:0000256" key="2">
    <source>
        <dbReference type="SAM" id="SignalP"/>
    </source>
</evidence>
<dbReference type="Proteomes" id="UP000829720">
    <property type="component" value="Unassembled WGS sequence"/>
</dbReference>
<evidence type="ECO:0000313" key="4">
    <source>
        <dbReference type="EMBL" id="KAI1898554.1"/>
    </source>
</evidence>
<accession>A0A8T3DRW8</accession>
<dbReference type="SUPFAM" id="SSF56574">
    <property type="entry name" value="Serpins"/>
    <property type="match status" value="1"/>
</dbReference>
<dbReference type="GO" id="GO:0030199">
    <property type="term" value="P:collagen fibril organization"/>
    <property type="evidence" value="ECO:0007669"/>
    <property type="project" value="TreeGrafter"/>
</dbReference>
<dbReference type="PROSITE" id="PS00284">
    <property type="entry name" value="SERPIN"/>
    <property type="match status" value="1"/>
</dbReference>
<dbReference type="InterPro" id="IPR000215">
    <property type="entry name" value="Serpin_fam"/>
</dbReference>
<dbReference type="InterPro" id="IPR042185">
    <property type="entry name" value="Serpin_sf_2"/>
</dbReference>
<feature type="domain" description="Serpin" evidence="3">
    <location>
        <begin position="50"/>
        <end position="406"/>
    </location>
</feature>
<comment type="caution">
    <text evidence="4">The sequence shown here is derived from an EMBL/GenBank/DDBJ whole genome shotgun (WGS) entry which is preliminary data.</text>
</comment>
<dbReference type="InterPro" id="IPR023796">
    <property type="entry name" value="Serpin_dom"/>
</dbReference>
<name>A0A8T3DRW8_9TELE</name>
<gene>
    <name evidence="4" type="ORF">AGOR_G00073550</name>
</gene>
<feature type="chain" id="PRO_5035849900" description="Serpin domain-containing protein" evidence="2">
    <location>
        <begin position="26"/>
        <end position="415"/>
    </location>
</feature>
<dbReference type="GO" id="GO:0005615">
    <property type="term" value="C:extracellular space"/>
    <property type="evidence" value="ECO:0007669"/>
    <property type="project" value="InterPro"/>
</dbReference>
<dbReference type="OrthoDB" id="671595at2759"/>
<evidence type="ECO:0000259" key="3">
    <source>
        <dbReference type="SMART" id="SM00093"/>
    </source>
</evidence>
<dbReference type="InterPro" id="IPR042178">
    <property type="entry name" value="Serpin_sf_1"/>
</dbReference>
<dbReference type="GO" id="GO:0005783">
    <property type="term" value="C:endoplasmic reticulum"/>
    <property type="evidence" value="ECO:0007669"/>
    <property type="project" value="TreeGrafter"/>
</dbReference>
<evidence type="ECO:0000313" key="5">
    <source>
        <dbReference type="Proteomes" id="UP000829720"/>
    </source>
</evidence>
<keyword evidence="5" id="KW-1185">Reference proteome</keyword>
<reference evidence="4" key="1">
    <citation type="submission" date="2021-01" db="EMBL/GenBank/DDBJ databases">
        <authorList>
            <person name="Zahm M."/>
            <person name="Roques C."/>
            <person name="Cabau C."/>
            <person name="Klopp C."/>
            <person name="Donnadieu C."/>
            <person name="Jouanno E."/>
            <person name="Lampietro C."/>
            <person name="Louis A."/>
            <person name="Herpin A."/>
            <person name="Echchiki A."/>
            <person name="Berthelot C."/>
            <person name="Parey E."/>
            <person name="Roest-Crollius H."/>
            <person name="Braasch I."/>
            <person name="Postlethwait J."/>
            <person name="Bobe J."/>
            <person name="Montfort J."/>
            <person name="Bouchez O."/>
            <person name="Begum T."/>
            <person name="Mejri S."/>
            <person name="Adams A."/>
            <person name="Chen W.-J."/>
            <person name="Guiguen Y."/>
        </authorList>
    </citation>
    <scope>NUCLEOTIDE SEQUENCE</scope>
    <source>
        <tissue evidence="4">Blood</tissue>
    </source>
</reference>
<evidence type="ECO:0000256" key="1">
    <source>
        <dbReference type="RuleBase" id="RU000411"/>
    </source>
</evidence>
<organism evidence="4 5">
    <name type="scientific">Albula goreensis</name>
    <dbReference type="NCBI Taxonomy" id="1534307"/>
    <lineage>
        <taxon>Eukaryota</taxon>
        <taxon>Metazoa</taxon>
        <taxon>Chordata</taxon>
        <taxon>Craniata</taxon>
        <taxon>Vertebrata</taxon>
        <taxon>Euteleostomi</taxon>
        <taxon>Actinopterygii</taxon>
        <taxon>Neopterygii</taxon>
        <taxon>Teleostei</taxon>
        <taxon>Albuliformes</taxon>
        <taxon>Albulidae</taxon>
        <taxon>Albula</taxon>
    </lineage>
</organism>
<dbReference type="EMBL" id="JAERUA010000006">
    <property type="protein sequence ID" value="KAI1898554.1"/>
    <property type="molecule type" value="Genomic_DNA"/>
</dbReference>
<comment type="similarity">
    <text evidence="1">Belongs to the serpin family.</text>
</comment>
<protein>
    <recommendedName>
        <fullName evidence="3">Serpin domain-containing protein</fullName>
    </recommendedName>
</protein>
<dbReference type="PANTHER" id="PTHR11461:SF290">
    <property type="entry name" value="SERINE (OR CYSTEINE) PEPTIDASE INHIBITOR, CLADE H, MEMBER 2"/>
    <property type="match status" value="1"/>
</dbReference>
<dbReference type="PANTHER" id="PTHR11461">
    <property type="entry name" value="SERINE PROTEASE INHIBITOR, SERPIN"/>
    <property type="match status" value="1"/>
</dbReference>
<proteinExistence type="inferred from homology"/>
<dbReference type="AlphaFoldDB" id="A0A8T3DRW8"/>
<dbReference type="Pfam" id="PF00079">
    <property type="entry name" value="Serpin"/>
    <property type="match status" value="1"/>
</dbReference>